<organism evidence="1">
    <name type="scientific">Siphoviridae sp. ctXPH7</name>
    <dbReference type="NCBI Taxonomy" id="2826367"/>
    <lineage>
        <taxon>Viruses</taxon>
        <taxon>Duplodnaviria</taxon>
        <taxon>Heunggongvirae</taxon>
        <taxon>Uroviricota</taxon>
        <taxon>Caudoviricetes</taxon>
    </lineage>
</organism>
<name>A0A8S5LXY5_9CAUD</name>
<reference evidence="1" key="1">
    <citation type="journal article" date="2021" name="Proc. Natl. Acad. Sci. U.S.A.">
        <title>A Catalog of Tens of Thousands of Viruses from Human Metagenomes Reveals Hidden Associations with Chronic Diseases.</title>
        <authorList>
            <person name="Tisza M.J."/>
            <person name="Buck C.B."/>
        </authorList>
    </citation>
    <scope>NUCLEOTIDE SEQUENCE</scope>
    <source>
        <strain evidence="1">CtXPH7</strain>
    </source>
</reference>
<evidence type="ECO:0000313" key="1">
    <source>
        <dbReference type="EMBL" id="DAD74901.1"/>
    </source>
</evidence>
<proteinExistence type="predicted"/>
<dbReference type="EMBL" id="BK014767">
    <property type="protein sequence ID" value="DAD74901.1"/>
    <property type="molecule type" value="Genomic_DNA"/>
</dbReference>
<sequence>MPRESASLIFSSITHSGVDFINFVLVSCTLFSPFG</sequence>
<protein>
    <submittedName>
        <fullName evidence="1">Uncharacterized protein</fullName>
    </submittedName>
</protein>
<accession>A0A8S5LXY5</accession>